<comment type="caution">
    <text evidence="1">The sequence shown here is derived from an EMBL/GenBank/DDBJ whole genome shotgun (WGS) entry which is preliminary data.</text>
</comment>
<proteinExistence type="predicted"/>
<dbReference type="Proteomes" id="UP000555836">
    <property type="component" value="Unassembled WGS sequence"/>
</dbReference>
<evidence type="ECO:0000313" key="2">
    <source>
        <dbReference type="Proteomes" id="UP000555836"/>
    </source>
</evidence>
<dbReference type="AlphaFoldDB" id="A0A7Y0S2W2"/>
<protein>
    <submittedName>
        <fullName evidence="1">Uncharacterized protein</fullName>
    </submittedName>
</protein>
<dbReference type="EMBL" id="JABCLD010000940">
    <property type="protein sequence ID" value="NMU25272.1"/>
    <property type="molecule type" value="Genomic_DNA"/>
</dbReference>
<organism evidence="1 2">
    <name type="scientific">Vibrio parahaemolyticus</name>
    <dbReference type="NCBI Taxonomy" id="670"/>
    <lineage>
        <taxon>Bacteria</taxon>
        <taxon>Pseudomonadati</taxon>
        <taxon>Pseudomonadota</taxon>
        <taxon>Gammaproteobacteria</taxon>
        <taxon>Vibrionales</taxon>
        <taxon>Vibrionaceae</taxon>
        <taxon>Vibrio</taxon>
    </lineage>
</organism>
<sequence>MHKVSFSPQFEKEANAMGYSVKDLKADLKLHLDSVGEGEMPIPYLGKTGTFTHPQ</sequence>
<accession>A0A7Y0S2W2</accession>
<gene>
    <name evidence="1" type="ORF">HKB21_06525</name>
</gene>
<evidence type="ECO:0000313" key="1">
    <source>
        <dbReference type="EMBL" id="NMU25272.1"/>
    </source>
</evidence>
<feature type="non-terminal residue" evidence="1">
    <location>
        <position position="55"/>
    </location>
</feature>
<reference evidence="1 2" key="1">
    <citation type="submission" date="2020-04" db="EMBL/GenBank/DDBJ databases">
        <title>Whole-genome sequencing of Vibrio spp. from China reveals different genetic environments of blaCTX-M-14 among diverse lineages.</title>
        <authorList>
            <person name="Zheng Z."/>
            <person name="Ye L."/>
            <person name="Chen S."/>
        </authorList>
    </citation>
    <scope>NUCLEOTIDE SEQUENCE [LARGE SCALE GENOMIC DNA]</scope>
    <source>
        <strain evidence="1 2">Vb0574</strain>
    </source>
</reference>
<name>A0A7Y0S2W2_VIBPH</name>